<evidence type="ECO:0000313" key="2">
    <source>
        <dbReference type="EMBL" id="OKH25329.1"/>
    </source>
</evidence>
<keyword evidence="1" id="KW-1133">Transmembrane helix</keyword>
<keyword evidence="1" id="KW-0812">Transmembrane</keyword>
<organism evidence="2 3">
    <name type="scientific">Chroogloeocystis siderophila 5.2 s.c.1</name>
    <dbReference type="NCBI Taxonomy" id="247279"/>
    <lineage>
        <taxon>Bacteria</taxon>
        <taxon>Bacillati</taxon>
        <taxon>Cyanobacteriota</taxon>
        <taxon>Cyanophyceae</taxon>
        <taxon>Oscillatoriophycideae</taxon>
        <taxon>Chroococcales</taxon>
        <taxon>Chroococcaceae</taxon>
        <taxon>Chroogloeocystis</taxon>
    </lineage>
</organism>
<feature type="transmembrane region" description="Helical" evidence="1">
    <location>
        <begin position="160"/>
        <end position="182"/>
    </location>
</feature>
<dbReference type="Proteomes" id="UP000185984">
    <property type="component" value="Unassembled WGS sequence"/>
</dbReference>
<dbReference type="AlphaFoldDB" id="A0A1U7HP43"/>
<dbReference type="OrthoDB" id="1496299at2"/>
<feature type="transmembrane region" description="Helical" evidence="1">
    <location>
        <begin position="94"/>
        <end position="112"/>
    </location>
</feature>
<protein>
    <submittedName>
        <fullName evidence="2">Uncharacterized protein</fullName>
    </submittedName>
</protein>
<keyword evidence="3" id="KW-1185">Reference proteome</keyword>
<evidence type="ECO:0000313" key="3">
    <source>
        <dbReference type="Proteomes" id="UP000185984"/>
    </source>
</evidence>
<feature type="transmembrane region" description="Helical" evidence="1">
    <location>
        <begin position="47"/>
        <end position="73"/>
    </location>
</feature>
<keyword evidence="1" id="KW-0472">Membrane</keyword>
<gene>
    <name evidence="2" type="ORF">NIES1031_13140</name>
</gene>
<dbReference type="RefSeq" id="WP_073549879.1">
    <property type="nucleotide sequence ID" value="NZ_CAWMVK010000002.1"/>
</dbReference>
<proteinExistence type="predicted"/>
<evidence type="ECO:0000256" key="1">
    <source>
        <dbReference type="SAM" id="Phobius"/>
    </source>
</evidence>
<comment type="caution">
    <text evidence="2">The sequence shown here is derived from an EMBL/GenBank/DDBJ whole genome shotgun (WGS) entry which is preliminary data.</text>
</comment>
<feature type="transmembrane region" description="Helical" evidence="1">
    <location>
        <begin position="132"/>
        <end position="153"/>
    </location>
</feature>
<dbReference type="EMBL" id="MRCC01000010">
    <property type="protein sequence ID" value="OKH25329.1"/>
    <property type="molecule type" value="Genomic_DNA"/>
</dbReference>
<name>A0A1U7HP43_9CHRO</name>
<sequence length="221" mass="24136">MTLFVAFPILVIALILSARGSQRSQLVWLGMVNYTLYNFAFHLFGTAYNRFFLIYVGLFTLSIFALIFGLVGLDVKEISQKFRAKTPVKSISTYMLFVAITLGSFWILQSLNFVLTGQVPEIIITVDGYTNIIAALDLSMVVSVFALGGIWLWQRLPWGYVLGAIANIKGATYTLALTAATISANQAGVGDTMLIPVWAFLSLGSLISSLLLLGNMNPTTS</sequence>
<accession>A0A1U7HP43</accession>
<reference evidence="2 3" key="1">
    <citation type="submission" date="2016-11" db="EMBL/GenBank/DDBJ databases">
        <title>Draft Genome Sequences of Nine Cyanobacterial Strains from Diverse Habitats.</title>
        <authorList>
            <person name="Zhu T."/>
            <person name="Hou S."/>
            <person name="Lu X."/>
            <person name="Hess W.R."/>
        </authorList>
    </citation>
    <scope>NUCLEOTIDE SEQUENCE [LARGE SCALE GENOMIC DNA]</scope>
    <source>
        <strain evidence="2 3">5.2 s.c.1</strain>
    </source>
</reference>
<feature type="transmembrane region" description="Helical" evidence="1">
    <location>
        <begin position="194"/>
        <end position="213"/>
    </location>
</feature>